<dbReference type="AlphaFoldDB" id="K0SSR8"/>
<evidence type="ECO:0000313" key="1">
    <source>
        <dbReference type="EMBL" id="EJK61317.1"/>
    </source>
</evidence>
<feature type="non-terminal residue" evidence="1">
    <location>
        <position position="275"/>
    </location>
</feature>
<dbReference type="EMBL" id="AGNL01020156">
    <property type="protein sequence ID" value="EJK61317.1"/>
    <property type="molecule type" value="Genomic_DNA"/>
</dbReference>
<dbReference type="Proteomes" id="UP000266841">
    <property type="component" value="Unassembled WGS sequence"/>
</dbReference>
<accession>K0SSR8</accession>
<keyword evidence="2" id="KW-1185">Reference proteome</keyword>
<comment type="caution">
    <text evidence="1">The sequence shown here is derived from an EMBL/GenBank/DDBJ whole genome shotgun (WGS) entry which is preliminary data.</text>
</comment>
<sequence>MSFCANAMLNPTRWPSGSVSARTPSQSKRIASSLLAARDDDDGDDEVASGLRMRPLRSAKPAADGRRRVRSAVAFVIPVLETYQGWADWADSRYGDLPSSASVRLSLSQPQHVGEVGSCGCSQFTMTRTCGSAKRQRVASFESALANVDVVSQLAAFLEAADLCHVKASCKALGSANDKASVNGLSVTEEAARRIFEGASDEEKAMLPRYDGESWIVLYHHLLMLRTRLTFDQLIGNDVEYHGGDKDAVQGISRYGFGLSICGEHIMRAGKHWAT</sequence>
<name>K0SSR8_THAOC</name>
<protein>
    <submittedName>
        <fullName evidence="1">Uncharacterized protein</fullName>
    </submittedName>
</protein>
<reference evidence="1 2" key="1">
    <citation type="journal article" date="2012" name="Genome Biol.">
        <title>Genome and low-iron response of an oceanic diatom adapted to chronic iron limitation.</title>
        <authorList>
            <person name="Lommer M."/>
            <person name="Specht M."/>
            <person name="Roy A.S."/>
            <person name="Kraemer L."/>
            <person name="Andreson R."/>
            <person name="Gutowska M.A."/>
            <person name="Wolf J."/>
            <person name="Bergner S.V."/>
            <person name="Schilhabel M.B."/>
            <person name="Klostermeier U.C."/>
            <person name="Beiko R.G."/>
            <person name="Rosenstiel P."/>
            <person name="Hippler M."/>
            <person name="Laroche J."/>
        </authorList>
    </citation>
    <scope>NUCLEOTIDE SEQUENCE [LARGE SCALE GENOMIC DNA]</scope>
    <source>
        <strain evidence="1 2">CCMP1005</strain>
    </source>
</reference>
<organism evidence="1 2">
    <name type="scientific">Thalassiosira oceanica</name>
    <name type="common">Marine diatom</name>
    <dbReference type="NCBI Taxonomy" id="159749"/>
    <lineage>
        <taxon>Eukaryota</taxon>
        <taxon>Sar</taxon>
        <taxon>Stramenopiles</taxon>
        <taxon>Ochrophyta</taxon>
        <taxon>Bacillariophyta</taxon>
        <taxon>Coscinodiscophyceae</taxon>
        <taxon>Thalassiosirophycidae</taxon>
        <taxon>Thalassiosirales</taxon>
        <taxon>Thalassiosiraceae</taxon>
        <taxon>Thalassiosira</taxon>
    </lineage>
</organism>
<gene>
    <name evidence="1" type="ORF">THAOC_18224</name>
</gene>
<proteinExistence type="predicted"/>
<evidence type="ECO:0000313" key="2">
    <source>
        <dbReference type="Proteomes" id="UP000266841"/>
    </source>
</evidence>